<dbReference type="InterPro" id="IPR015422">
    <property type="entry name" value="PyrdxlP-dep_Trfase_small"/>
</dbReference>
<protein>
    <submittedName>
        <fullName evidence="6">BED-type domain-containing protein</fullName>
    </submittedName>
</protein>
<dbReference type="GO" id="GO:0008483">
    <property type="term" value="F:transaminase activity"/>
    <property type="evidence" value="ECO:0007669"/>
    <property type="project" value="InterPro"/>
</dbReference>
<name>A0A2A6C421_PRIPA</name>
<reference evidence="7" key="1">
    <citation type="journal article" date="2008" name="Nat. Genet.">
        <title>The Pristionchus pacificus genome provides a unique perspective on nematode lifestyle and parasitism.</title>
        <authorList>
            <person name="Dieterich C."/>
            <person name="Clifton S.W."/>
            <person name="Schuster L.N."/>
            <person name="Chinwalla A."/>
            <person name="Delehaunty K."/>
            <person name="Dinkelacker I."/>
            <person name="Fulton L."/>
            <person name="Fulton R."/>
            <person name="Godfrey J."/>
            <person name="Minx P."/>
            <person name="Mitreva M."/>
            <person name="Roeseler W."/>
            <person name="Tian H."/>
            <person name="Witte H."/>
            <person name="Yang S.P."/>
            <person name="Wilson R.K."/>
            <person name="Sommer R.J."/>
        </authorList>
    </citation>
    <scope>NUCLEOTIDE SEQUENCE [LARGE SCALE GENOMIC DNA]</scope>
    <source>
        <strain evidence="7">PS312</strain>
    </source>
</reference>
<proteinExistence type="inferred from homology"/>
<dbReference type="PROSITE" id="PS50808">
    <property type="entry name" value="ZF_BED"/>
    <property type="match status" value="1"/>
</dbReference>
<dbReference type="InterPro" id="IPR003656">
    <property type="entry name" value="Znf_BED"/>
</dbReference>
<dbReference type="InterPro" id="IPR036236">
    <property type="entry name" value="Znf_C2H2_sf"/>
</dbReference>
<dbReference type="PANTHER" id="PTHR45688">
    <property type="match status" value="1"/>
</dbReference>
<evidence type="ECO:0000313" key="6">
    <source>
        <dbReference type="EnsemblMetazoa" id="PPA40395.1"/>
    </source>
</evidence>
<sequence length="604" mass="67067">MPRKPGSSSFWAHFDLSEKDKARCRTCGLEVSRKRGTTSCMRSHIRTKHKELFAATENDKAMEVFSTLVDTFLRTYQQGPPSTPGESVEEESQPLCLVEHSIEEDSTMPPTTTVISPPQPKTKKELLEKRKEIIGSTCQIFYKDDPLLVSRASMQYLYDETGRKYLDCISNVQHVGHCHPTVVSSISNQLANSTCNVRFVSPVLTECAEQILATLPGMDTVIFVNSGSEANDLALRLSRDYTKHFDAIVVDQYVSMKRLNRINTLGLLAYHGHLTTTMQMSPYKFDHGSSIVQPEWVHVAPCPDVYRGKHRLPDAKLKDEAALAEKSVQYSDEVKNIIQKAESSGRGIAMFISEALQSCGGQVLPPAGYFQDVARHVSAHGGLVVIDEVQTGYGRIGSKFWAHQMYEDGFIPDIVTMGKPMGNGFPVSAVVTRRAITDKLGGAVGYFNTYGGNPVACSAVLGVLQVIREENLLEHSQKMGEIFKVELAKIKADHSEVVGDVRGVGLFWGLDLVKNKETREPNVELAAQLILKARQECGVLLSADGPHSNIIKMKPPLCSRCNRSLSHSTRSLIYSIRCIFNQSFTYKSIDLSIKSIAQYLYCYL</sequence>
<evidence type="ECO:0000256" key="1">
    <source>
        <dbReference type="ARBA" id="ARBA00008954"/>
    </source>
</evidence>
<accession>A0A8R1UU53</accession>
<reference evidence="6" key="2">
    <citation type="submission" date="2022-06" db="UniProtKB">
        <authorList>
            <consortium name="EnsemblMetazoa"/>
        </authorList>
    </citation>
    <scope>IDENTIFICATION</scope>
    <source>
        <strain evidence="6">PS312</strain>
    </source>
</reference>
<accession>A0A2A6C421</accession>
<dbReference type="InterPro" id="IPR015421">
    <property type="entry name" value="PyrdxlP-dep_Trfase_major"/>
</dbReference>
<dbReference type="InterPro" id="IPR049704">
    <property type="entry name" value="Aminotrans_3_PPA_site"/>
</dbReference>
<dbReference type="Gene3D" id="3.40.640.10">
    <property type="entry name" value="Type I PLP-dependent aspartate aminotransferase-like (Major domain)"/>
    <property type="match status" value="1"/>
</dbReference>
<keyword evidence="7" id="KW-1185">Reference proteome</keyword>
<dbReference type="GO" id="GO:0030170">
    <property type="term" value="F:pyridoxal phosphate binding"/>
    <property type="evidence" value="ECO:0007669"/>
    <property type="project" value="InterPro"/>
</dbReference>
<dbReference type="EnsemblMetazoa" id="PPA40395.1">
    <property type="protein sequence ID" value="PPA40395.1"/>
    <property type="gene ID" value="WBGene00278764"/>
</dbReference>
<dbReference type="SUPFAM" id="SSF53383">
    <property type="entry name" value="PLP-dependent transferases"/>
    <property type="match status" value="1"/>
</dbReference>
<keyword evidence="2" id="KW-0479">Metal-binding</keyword>
<dbReference type="AlphaFoldDB" id="A0A2A6C421"/>
<evidence type="ECO:0000256" key="4">
    <source>
        <dbReference type="ARBA" id="ARBA00022833"/>
    </source>
</evidence>
<dbReference type="InterPro" id="IPR015424">
    <property type="entry name" value="PyrdxlP-dep_Trfase"/>
</dbReference>
<keyword evidence="5" id="KW-0663">Pyridoxal phosphate</keyword>
<dbReference type="Pfam" id="PF00202">
    <property type="entry name" value="Aminotran_3"/>
    <property type="match status" value="1"/>
</dbReference>
<comment type="similarity">
    <text evidence="1">Belongs to the class-III pyridoxal-phosphate-dependent aminotransferase family.</text>
</comment>
<dbReference type="GO" id="GO:0003677">
    <property type="term" value="F:DNA binding"/>
    <property type="evidence" value="ECO:0007669"/>
    <property type="project" value="InterPro"/>
</dbReference>
<dbReference type="PROSITE" id="PS00600">
    <property type="entry name" value="AA_TRANSFER_CLASS_3"/>
    <property type="match status" value="1"/>
</dbReference>
<evidence type="ECO:0000256" key="3">
    <source>
        <dbReference type="ARBA" id="ARBA00022771"/>
    </source>
</evidence>
<dbReference type="GO" id="GO:0008270">
    <property type="term" value="F:zinc ion binding"/>
    <property type="evidence" value="ECO:0007669"/>
    <property type="project" value="UniProtKB-KW"/>
</dbReference>
<organism evidence="6 7">
    <name type="scientific">Pristionchus pacificus</name>
    <name type="common">Parasitic nematode worm</name>
    <dbReference type="NCBI Taxonomy" id="54126"/>
    <lineage>
        <taxon>Eukaryota</taxon>
        <taxon>Metazoa</taxon>
        <taxon>Ecdysozoa</taxon>
        <taxon>Nematoda</taxon>
        <taxon>Chromadorea</taxon>
        <taxon>Rhabditida</taxon>
        <taxon>Rhabditina</taxon>
        <taxon>Diplogasteromorpha</taxon>
        <taxon>Diplogasteroidea</taxon>
        <taxon>Neodiplogasteridae</taxon>
        <taxon>Pristionchus</taxon>
    </lineage>
</organism>
<dbReference type="Gene3D" id="3.90.1150.10">
    <property type="entry name" value="Aspartate Aminotransferase, domain 1"/>
    <property type="match status" value="1"/>
</dbReference>
<dbReference type="InterPro" id="IPR005814">
    <property type="entry name" value="Aminotrans_3"/>
</dbReference>
<dbReference type="SMART" id="SM00614">
    <property type="entry name" value="ZnF_BED"/>
    <property type="match status" value="1"/>
</dbReference>
<dbReference type="SUPFAM" id="SSF57667">
    <property type="entry name" value="beta-beta-alpha zinc fingers"/>
    <property type="match status" value="1"/>
</dbReference>
<keyword evidence="3" id="KW-0863">Zinc-finger</keyword>
<dbReference type="Pfam" id="PF02892">
    <property type="entry name" value="zf-BED"/>
    <property type="match status" value="1"/>
</dbReference>
<keyword evidence="4" id="KW-0862">Zinc</keyword>
<dbReference type="CDD" id="cd00610">
    <property type="entry name" value="OAT_like"/>
    <property type="match status" value="1"/>
</dbReference>
<evidence type="ECO:0000256" key="2">
    <source>
        <dbReference type="ARBA" id="ARBA00022723"/>
    </source>
</evidence>
<evidence type="ECO:0000313" key="7">
    <source>
        <dbReference type="Proteomes" id="UP000005239"/>
    </source>
</evidence>
<dbReference type="PANTHER" id="PTHR45688:SF13">
    <property type="entry name" value="ALANINE--GLYOXYLATE AMINOTRANSFERASE 2-LIKE"/>
    <property type="match status" value="1"/>
</dbReference>
<dbReference type="Proteomes" id="UP000005239">
    <property type="component" value="Unassembled WGS sequence"/>
</dbReference>
<gene>
    <name evidence="6" type="primary">WBGene00278764</name>
</gene>
<evidence type="ECO:0000256" key="5">
    <source>
        <dbReference type="ARBA" id="ARBA00022898"/>
    </source>
</evidence>